<organism evidence="2 3">
    <name type="scientific">Muricoccus nepalensis</name>
    <dbReference type="NCBI Taxonomy" id="1854500"/>
    <lineage>
        <taxon>Bacteria</taxon>
        <taxon>Pseudomonadati</taxon>
        <taxon>Pseudomonadota</taxon>
        <taxon>Alphaproteobacteria</taxon>
        <taxon>Acetobacterales</taxon>
        <taxon>Roseomonadaceae</taxon>
        <taxon>Muricoccus</taxon>
    </lineage>
</organism>
<protein>
    <submittedName>
        <fullName evidence="2">DNA polymerase Y family protein</fullName>
    </submittedName>
</protein>
<dbReference type="GO" id="GO:0006281">
    <property type="term" value="P:DNA repair"/>
    <property type="evidence" value="ECO:0007669"/>
    <property type="project" value="TreeGrafter"/>
</dbReference>
<accession>A0A502G3U2</accession>
<comment type="caution">
    <text evidence="2">The sequence shown here is derived from an EMBL/GenBank/DDBJ whole genome shotgun (WGS) entry which is preliminary data.</text>
</comment>
<dbReference type="AlphaFoldDB" id="A0A502G3U2"/>
<evidence type="ECO:0000313" key="2">
    <source>
        <dbReference type="EMBL" id="TPG55886.1"/>
    </source>
</evidence>
<keyword evidence="1" id="KW-0227">DNA damage</keyword>
<keyword evidence="3" id="KW-1185">Reference proteome</keyword>
<reference evidence="2 3" key="1">
    <citation type="journal article" date="2019" name="Environ. Microbiol.">
        <title>Species interactions and distinct microbial communities in high Arctic permafrost affected cryosols are associated with the CH4 and CO2 gas fluxes.</title>
        <authorList>
            <person name="Altshuler I."/>
            <person name="Hamel J."/>
            <person name="Turney S."/>
            <person name="Magnuson E."/>
            <person name="Levesque R."/>
            <person name="Greer C."/>
            <person name="Whyte L.G."/>
        </authorList>
    </citation>
    <scope>NUCLEOTIDE SEQUENCE [LARGE SCALE GENOMIC DNA]</scope>
    <source>
        <strain evidence="2 3">S9.3B</strain>
    </source>
</reference>
<evidence type="ECO:0000256" key="1">
    <source>
        <dbReference type="ARBA" id="ARBA00022763"/>
    </source>
</evidence>
<gene>
    <name evidence="2" type="ORF">EAH89_13170</name>
</gene>
<dbReference type="SUPFAM" id="SSF56672">
    <property type="entry name" value="DNA/RNA polymerases"/>
    <property type="match status" value="1"/>
</dbReference>
<dbReference type="InterPro" id="IPR050356">
    <property type="entry name" value="SulA_CellDiv_inhibitor"/>
</dbReference>
<dbReference type="PANTHER" id="PTHR35369:SF2">
    <property type="entry name" value="BLR3025 PROTEIN"/>
    <property type="match status" value="1"/>
</dbReference>
<dbReference type="EMBL" id="RCZP01000011">
    <property type="protein sequence ID" value="TPG55886.1"/>
    <property type="molecule type" value="Genomic_DNA"/>
</dbReference>
<sequence length="504" mass="54755">MRGDSGNARRFVAVQLPWLAVDALRRREPSLAGQAIATWQAVGNRRVLVCVDAPHLHAKQALADAQAMLPDLVLRAADPPGEADLLQRLGHWALRFTPIVALDAPNGLILDVSGCTDLFGGERTMLAEVERCFGRAGYRARVAMAGNADAAAAMVRAGFSGVVVPVGGDLAAIGALPVAALRLPGEIATGLARLGLLTVGDVLRQPRAPLTRRFGRPLLDALDFASGARARPLTLVRPPPALLAVRAFLEPIVTRPAIDRAVDALLDELCATLEESGSGARRLSLLAFRVDGDVQEVALGIGSSSRDAAHLRRLFAEPLGTLQPDLGFERMILRATETNALQARQLIGSLGVAALAGEQQRMLSELIDRIGQRAVVWRVAATGSHWPEDSVAMVDPYATPEEPDVWEDRRRPVRLLPQPKELAVLAEVPDGPPARLRLDGRVHRIRHAAGPERLEPEWWGDKHDRPRRDYFRVETEEGSRLWVCRLGMDLPSAPARWFLHGVMN</sequence>
<dbReference type="CDD" id="cd03468">
    <property type="entry name" value="PolY_like"/>
    <property type="match status" value="1"/>
</dbReference>
<evidence type="ECO:0000313" key="3">
    <source>
        <dbReference type="Proteomes" id="UP000317078"/>
    </source>
</evidence>
<name>A0A502G3U2_9PROT</name>
<dbReference type="PANTHER" id="PTHR35369">
    <property type="entry name" value="BLR3025 PROTEIN-RELATED"/>
    <property type="match status" value="1"/>
</dbReference>
<proteinExistence type="predicted"/>
<dbReference type="Proteomes" id="UP000317078">
    <property type="component" value="Unassembled WGS sequence"/>
</dbReference>
<dbReference type="InterPro" id="IPR043502">
    <property type="entry name" value="DNA/RNA_pol_sf"/>
</dbReference>